<dbReference type="SMART" id="SM01103">
    <property type="entry name" value="CRS1_YhbY"/>
    <property type="match status" value="1"/>
</dbReference>
<name>A0A1G9D128_9FIRM</name>
<keyword evidence="5" id="KW-1185">Reference proteome</keyword>
<dbReference type="EMBL" id="FNFP01000002">
    <property type="protein sequence ID" value="SDK57543.1"/>
    <property type="molecule type" value="Genomic_DNA"/>
</dbReference>
<dbReference type="PANTHER" id="PTHR40065:SF3">
    <property type="entry name" value="RNA-BINDING PROTEIN YHBY"/>
    <property type="match status" value="1"/>
</dbReference>
<dbReference type="Proteomes" id="UP000198718">
    <property type="component" value="Unassembled WGS sequence"/>
</dbReference>
<keyword evidence="1 2" id="KW-0694">RNA-binding</keyword>
<evidence type="ECO:0000259" key="3">
    <source>
        <dbReference type="PROSITE" id="PS51295"/>
    </source>
</evidence>
<dbReference type="OrthoDB" id="9797519at2"/>
<sequence length="99" mass="11024">MLTGKQRTYLKGLAHGIKPIFQIGKFGITDILLSELDNALEARELIKINILETSLLDTKQAANQVAEALNAEFVQAIGNKFTIYRLSKNNPKIELPKKS</sequence>
<dbReference type="InterPro" id="IPR017924">
    <property type="entry name" value="RNA-binding_YhbY"/>
</dbReference>
<dbReference type="InterPro" id="IPR001890">
    <property type="entry name" value="RNA-binding_CRM"/>
</dbReference>
<protein>
    <submittedName>
        <fullName evidence="4">RNA-binding protein</fullName>
    </submittedName>
</protein>
<reference evidence="4 5" key="1">
    <citation type="submission" date="2016-10" db="EMBL/GenBank/DDBJ databases">
        <authorList>
            <person name="de Groot N.N."/>
        </authorList>
    </citation>
    <scope>NUCLEOTIDE SEQUENCE [LARGE SCALE GENOMIC DNA]</scope>
    <source>
        <strain evidence="4 5">DSM 18346</strain>
    </source>
</reference>
<dbReference type="InterPro" id="IPR051925">
    <property type="entry name" value="RNA-binding_domain"/>
</dbReference>
<dbReference type="Pfam" id="PF01985">
    <property type="entry name" value="CRS1_YhbY"/>
    <property type="match status" value="1"/>
</dbReference>
<dbReference type="SUPFAM" id="SSF75471">
    <property type="entry name" value="YhbY-like"/>
    <property type="match status" value="1"/>
</dbReference>
<accession>A0A1G9D128</accession>
<gene>
    <name evidence="4" type="ORF">SAMN05660472_01614</name>
</gene>
<dbReference type="AlphaFoldDB" id="A0A1G9D128"/>
<evidence type="ECO:0000256" key="1">
    <source>
        <dbReference type="ARBA" id="ARBA00022884"/>
    </source>
</evidence>
<dbReference type="InterPro" id="IPR035920">
    <property type="entry name" value="YhbY-like_sf"/>
</dbReference>
<evidence type="ECO:0000313" key="4">
    <source>
        <dbReference type="EMBL" id="SDK57543.1"/>
    </source>
</evidence>
<dbReference type="Gene3D" id="3.30.110.60">
    <property type="entry name" value="YhbY-like"/>
    <property type="match status" value="1"/>
</dbReference>
<organism evidence="4 5">
    <name type="scientific">Natronincola ferrireducens</name>
    <dbReference type="NCBI Taxonomy" id="393762"/>
    <lineage>
        <taxon>Bacteria</taxon>
        <taxon>Bacillati</taxon>
        <taxon>Bacillota</taxon>
        <taxon>Clostridia</taxon>
        <taxon>Peptostreptococcales</taxon>
        <taxon>Natronincolaceae</taxon>
        <taxon>Natronincola</taxon>
    </lineage>
</organism>
<dbReference type="PROSITE" id="PS51295">
    <property type="entry name" value="CRM"/>
    <property type="match status" value="1"/>
</dbReference>
<proteinExistence type="predicted"/>
<dbReference type="PANTHER" id="PTHR40065">
    <property type="entry name" value="RNA-BINDING PROTEIN YHBY"/>
    <property type="match status" value="1"/>
</dbReference>
<dbReference type="STRING" id="393762.SAMN05660472_01614"/>
<evidence type="ECO:0000313" key="5">
    <source>
        <dbReference type="Proteomes" id="UP000198718"/>
    </source>
</evidence>
<dbReference type="GO" id="GO:0003723">
    <property type="term" value="F:RNA binding"/>
    <property type="evidence" value="ECO:0007669"/>
    <property type="project" value="UniProtKB-UniRule"/>
</dbReference>
<evidence type="ECO:0000256" key="2">
    <source>
        <dbReference type="PROSITE-ProRule" id="PRU00626"/>
    </source>
</evidence>
<dbReference type="RefSeq" id="WP_090553148.1">
    <property type="nucleotide sequence ID" value="NZ_FNFP01000002.1"/>
</dbReference>
<dbReference type="NCBIfam" id="TIGR00253">
    <property type="entry name" value="RNA_bind_YhbY"/>
    <property type="match status" value="1"/>
</dbReference>
<feature type="domain" description="CRM" evidence="3">
    <location>
        <begin position="1"/>
        <end position="96"/>
    </location>
</feature>